<dbReference type="Proteomes" id="UP000290289">
    <property type="component" value="Chromosome 16"/>
</dbReference>
<dbReference type="EMBL" id="RDQH01000342">
    <property type="protein sequence ID" value="RXH70954.1"/>
    <property type="molecule type" value="Genomic_DNA"/>
</dbReference>
<keyword evidence="2" id="KW-1185">Reference proteome</keyword>
<dbReference type="InterPro" id="IPR045889">
    <property type="entry name" value="MES/HNL"/>
</dbReference>
<reference evidence="1 2" key="1">
    <citation type="submission" date="2018-10" db="EMBL/GenBank/DDBJ databases">
        <title>A high-quality apple genome assembly.</title>
        <authorList>
            <person name="Hu J."/>
        </authorList>
    </citation>
    <scope>NUCLEOTIDE SEQUENCE [LARGE SCALE GENOMIC DNA]</scope>
    <source>
        <strain evidence="2">cv. HFTH1</strain>
        <tissue evidence="1">Young leaf</tissue>
    </source>
</reference>
<comment type="caution">
    <text evidence="1">The sequence shown here is derived from an EMBL/GenBank/DDBJ whole genome shotgun (WGS) entry which is preliminary data.</text>
</comment>
<proteinExistence type="predicted"/>
<gene>
    <name evidence="1" type="ORF">DVH24_015576</name>
</gene>
<protein>
    <recommendedName>
        <fullName evidence="3">AB hydrolase-1 domain-containing protein</fullName>
    </recommendedName>
</protein>
<evidence type="ECO:0000313" key="1">
    <source>
        <dbReference type="EMBL" id="RXH70954.1"/>
    </source>
</evidence>
<dbReference type="PANTHER" id="PTHR10992:SF943">
    <property type="entry name" value="METHYLESTERASE 10"/>
    <property type="match status" value="1"/>
</dbReference>
<dbReference type="SMR" id="A0A498HKX5"/>
<dbReference type="InterPro" id="IPR029058">
    <property type="entry name" value="AB_hydrolase_fold"/>
</dbReference>
<organism evidence="1 2">
    <name type="scientific">Malus domestica</name>
    <name type="common">Apple</name>
    <name type="synonym">Pyrus malus</name>
    <dbReference type="NCBI Taxonomy" id="3750"/>
    <lineage>
        <taxon>Eukaryota</taxon>
        <taxon>Viridiplantae</taxon>
        <taxon>Streptophyta</taxon>
        <taxon>Embryophyta</taxon>
        <taxon>Tracheophyta</taxon>
        <taxon>Spermatophyta</taxon>
        <taxon>Magnoliopsida</taxon>
        <taxon>eudicotyledons</taxon>
        <taxon>Gunneridae</taxon>
        <taxon>Pentapetalae</taxon>
        <taxon>rosids</taxon>
        <taxon>fabids</taxon>
        <taxon>Rosales</taxon>
        <taxon>Rosaceae</taxon>
        <taxon>Amygdaloideae</taxon>
        <taxon>Maleae</taxon>
        <taxon>Malus</taxon>
    </lineage>
</organism>
<dbReference type="Gramene" id="mRNA:MD16G0230400">
    <property type="protein sequence ID" value="CDS:MD16G0230400.1"/>
    <property type="gene ID" value="MD16G0230400"/>
</dbReference>
<dbReference type="GO" id="GO:0009694">
    <property type="term" value="P:jasmonic acid metabolic process"/>
    <property type="evidence" value="ECO:0007669"/>
    <property type="project" value="TreeGrafter"/>
</dbReference>
<dbReference type="GO" id="GO:0080031">
    <property type="term" value="F:methyl salicylate esterase activity"/>
    <property type="evidence" value="ECO:0007669"/>
    <property type="project" value="TreeGrafter"/>
</dbReference>
<dbReference type="SUPFAM" id="SSF53474">
    <property type="entry name" value="alpha/beta-Hydrolases"/>
    <property type="match status" value="1"/>
</dbReference>
<evidence type="ECO:0000313" key="2">
    <source>
        <dbReference type="Proteomes" id="UP000290289"/>
    </source>
</evidence>
<dbReference type="AlphaFoldDB" id="A0A498HKX5"/>
<dbReference type="GO" id="GO:0009696">
    <property type="term" value="P:salicylic acid metabolic process"/>
    <property type="evidence" value="ECO:0007669"/>
    <property type="project" value="TreeGrafter"/>
</dbReference>
<dbReference type="PANTHER" id="PTHR10992">
    <property type="entry name" value="METHYLESTERASE FAMILY MEMBER"/>
    <property type="match status" value="1"/>
</dbReference>
<dbReference type="Gene3D" id="3.40.50.1820">
    <property type="entry name" value="alpha/beta hydrolase"/>
    <property type="match status" value="1"/>
</dbReference>
<sequence length="90" mass="10307">MENAKHFVLVHGTCLGAWCWYKLVTLLRHAGHRVTALDLEGSGIHSNQIHEVTSIWPLMEFLGSIHEDEKPICLITLPFPESSYKVRLHF</sequence>
<name>A0A498HKX5_MALDO</name>
<dbReference type="GO" id="GO:0080030">
    <property type="term" value="F:methyl indole-3-acetate esterase activity"/>
    <property type="evidence" value="ECO:0007669"/>
    <property type="project" value="TreeGrafter"/>
</dbReference>
<accession>A0A498HKX5</accession>
<evidence type="ECO:0008006" key="3">
    <source>
        <dbReference type="Google" id="ProtNLM"/>
    </source>
</evidence>
<dbReference type="GO" id="GO:0080032">
    <property type="term" value="F:methyl jasmonate esterase activity"/>
    <property type="evidence" value="ECO:0007669"/>
    <property type="project" value="TreeGrafter"/>
</dbReference>